<gene>
    <name evidence="6" type="ORF">MMF94_02105</name>
</gene>
<comment type="caution">
    <text evidence="6">The sequence shown here is derived from an EMBL/GenBank/DDBJ whole genome shotgun (WGS) entry which is preliminary data.</text>
</comment>
<dbReference type="Pfam" id="PF12833">
    <property type="entry name" value="HTH_18"/>
    <property type="match status" value="1"/>
</dbReference>
<dbReference type="EMBL" id="JAKXMK010000002">
    <property type="protein sequence ID" value="MCH6164462.1"/>
    <property type="molecule type" value="Genomic_DNA"/>
</dbReference>
<evidence type="ECO:0000256" key="2">
    <source>
        <dbReference type="ARBA" id="ARBA00023125"/>
    </source>
</evidence>
<dbReference type="PROSITE" id="PS01124">
    <property type="entry name" value="HTH_ARAC_FAMILY_2"/>
    <property type="match status" value="1"/>
</dbReference>
<dbReference type="InterPro" id="IPR018060">
    <property type="entry name" value="HTH_AraC"/>
</dbReference>
<keyword evidence="7" id="KW-1185">Reference proteome</keyword>
<evidence type="ECO:0000313" key="7">
    <source>
        <dbReference type="Proteomes" id="UP001299970"/>
    </source>
</evidence>
<keyword evidence="3" id="KW-0804">Transcription</keyword>
<protein>
    <submittedName>
        <fullName evidence="6">Helix-turn-helix domain-containing protein</fullName>
    </submittedName>
</protein>
<dbReference type="RefSeq" id="WP_241034322.1">
    <property type="nucleotide sequence ID" value="NZ_BAAAJF010000034.1"/>
</dbReference>
<dbReference type="PANTHER" id="PTHR46796:SF6">
    <property type="entry name" value="ARAC SUBFAMILY"/>
    <property type="match status" value="1"/>
</dbReference>
<geneLocation type="plasmid" evidence="6">
    <name>unnamed</name>
</geneLocation>
<dbReference type="SUPFAM" id="SSF46689">
    <property type="entry name" value="Homeodomain-like"/>
    <property type="match status" value="1"/>
</dbReference>
<dbReference type="InterPro" id="IPR009057">
    <property type="entry name" value="Homeodomain-like_sf"/>
</dbReference>
<dbReference type="InterPro" id="IPR050204">
    <property type="entry name" value="AraC_XylS_family_regulators"/>
</dbReference>
<keyword evidence="1" id="KW-0805">Transcription regulation</keyword>
<dbReference type="PRINTS" id="PR00032">
    <property type="entry name" value="HTHARAC"/>
</dbReference>
<dbReference type="SMART" id="SM00342">
    <property type="entry name" value="HTH_ARAC"/>
    <property type="match status" value="1"/>
</dbReference>
<feature type="region of interest" description="Disordered" evidence="4">
    <location>
        <begin position="1"/>
        <end position="39"/>
    </location>
</feature>
<proteinExistence type="predicted"/>
<dbReference type="PANTHER" id="PTHR46796">
    <property type="entry name" value="HTH-TYPE TRANSCRIPTIONAL ACTIVATOR RHAS-RELATED"/>
    <property type="match status" value="1"/>
</dbReference>
<sequence>MTALSSDESMPAGYGPAAGERWQVGGGPQGGADRQADRQAEWEDVLAATHVAFDVRLPESDARGFAGTVQRHRLGALHLVDCVCTPFAGQRSTSVMGGTGEDSIGLQMVIRGAERVVRSRTQQHVLEAGAVGMWDGSRAVGVEVVEPFTKRTLIFPKEMVHAVSPRFAEVESLPWLAERPGTRLLVRYVNALAAELPGLDERTATAAADVVLELLRAVVEPELPQARTARREALRARARRYVRANLTDQALGPESIARALSVSLRTLHAVFEDTDESVAALVRRARLARCREDLAEPTAGSITEIAFRWGFSDATHFSHAFKREYGMAPRDVRRAATGGVRTTARIGK</sequence>
<organism evidence="6 7">
    <name type="scientific">Pseudonocardia alaniniphila</name>
    <dbReference type="NCBI Taxonomy" id="75291"/>
    <lineage>
        <taxon>Bacteria</taxon>
        <taxon>Bacillati</taxon>
        <taxon>Actinomycetota</taxon>
        <taxon>Actinomycetes</taxon>
        <taxon>Pseudonocardiales</taxon>
        <taxon>Pseudonocardiaceae</taxon>
        <taxon>Pseudonocardia</taxon>
    </lineage>
</organism>
<reference evidence="6 7" key="1">
    <citation type="submission" date="2022-03" db="EMBL/GenBank/DDBJ databases">
        <title>Pseudonocardia alaer sp. nov., a novel actinomycete isolated from reed forest soil.</title>
        <authorList>
            <person name="Wang L."/>
        </authorList>
    </citation>
    <scope>NUCLEOTIDE SEQUENCE [LARGE SCALE GENOMIC DNA]</scope>
    <source>
        <strain evidence="6 7">Y-16303</strain>
        <plasmid evidence="6">unnamed</plasmid>
    </source>
</reference>
<accession>A0ABS9T7F6</accession>
<evidence type="ECO:0000256" key="4">
    <source>
        <dbReference type="SAM" id="MobiDB-lite"/>
    </source>
</evidence>
<dbReference type="Gene3D" id="1.10.10.60">
    <property type="entry name" value="Homeodomain-like"/>
    <property type="match status" value="1"/>
</dbReference>
<evidence type="ECO:0000313" key="6">
    <source>
        <dbReference type="EMBL" id="MCH6164462.1"/>
    </source>
</evidence>
<evidence type="ECO:0000256" key="3">
    <source>
        <dbReference type="ARBA" id="ARBA00023163"/>
    </source>
</evidence>
<dbReference type="InterPro" id="IPR020449">
    <property type="entry name" value="Tscrpt_reg_AraC-type_HTH"/>
</dbReference>
<dbReference type="Proteomes" id="UP001299970">
    <property type="component" value="Unassembled WGS sequence"/>
</dbReference>
<feature type="domain" description="HTH araC/xylS-type" evidence="5">
    <location>
        <begin position="236"/>
        <end position="335"/>
    </location>
</feature>
<evidence type="ECO:0000259" key="5">
    <source>
        <dbReference type="PROSITE" id="PS01124"/>
    </source>
</evidence>
<keyword evidence="6" id="KW-0614">Plasmid</keyword>
<name>A0ABS9T7F6_9PSEU</name>
<evidence type="ECO:0000256" key="1">
    <source>
        <dbReference type="ARBA" id="ARBA00023015"/>
    </source>
</evidence>
<keyword evidence="2" id="KW-0238">DNA-binding</keyword>